<keyword evidence="2" id="KW-1133">Transmembrane helix</keyword>
<proteinExistence type="predicted"/>
<dbReference type="AlphaFoldDB" id="A0AAN0VI22"/>
<dbReference type="KEGG" id="ptp:RCA23_c10090"/>
<name>A0AAN0VI22_9RHOB</name>
<reference evidence="3 4" key="1">
    <citation type="journal article" date="2014" name="ISME J.">
        <title>Adaptation of an abundant Roseobacter RCA organism to pelagic systems revealed by genomic and transcriptomic analyses.</title>
        <authorList>
            <person name="Voget S."/>
            <person name="Wemheuer B."/>
            <person name="Brinkhoff T."/>
            <person name="Vollmers J."/>
            <person name="Dietrich S."/>
            <person name="Giebel H.A."/>
            <person name="Beardsley C."/>
            <person name="Sardemann C."/>
            <person name="Bakenhus I."/>
            <person name="Billerbeck S."/>
            <person name="Daniel R."/>
            <person name="Simon M."/>
        </authorList>
    </citation>
    <scope>NUCLEOTIDE SEQUENCE [LARGE SCALE GENOMIC DNA]</scope>
    <source>
        <strain evidence="3 4">RCA23</strain>
    </source>
</reference>
<gene>
    <name evidence="3" type="ORF">RCA23_c10090</name>
</gene>
<evidence type="ECO:0000313" key="3">
    <source>
        <dbReference type="EMBL" id="AII86562.1"/>
    </source>
</evidence>
<evidence type="ECO:0000256" key="1">
    <source>
        <dbReference type="SAM" id="MobiDB-lite"/>
    </source>
</evidence>
<dbReference type="EMBL" id="CP003984">
    <property type="protein sequence ID" value="AII86562.1"/>
    <property type="molecule type" value="Genomic_DNA"/>
</dbReference>
<keyword evidence="4" id="KW-1185">Reference proteome</keyword>
<feature type="region of interest" description="Disordered" evidence="1">
    <location>
        <begin position="468"/>
        <end position="500"/>
    </location>
</feature>
<feature type="compositionally biased region" description="Pro residues" evidence="1">
    <location>
        <begin position="543"/>
        <end position="553"/>
    </location>
</feature>
<keyword evidence="2" id="KW-0812">Transmembrane</keyword>
<evidence type="ECO:0008006" key="5">
    <source>
        <dbReference type="Google" id="ProtNLM"/>
    </source>
</evidence>
<feature type="region of interest" description="Disordered" evidence="1">
    <location>
        <begin position="543"/>
        <end position="570"/>
    </location>
</feature>
<feature type="region of interest" description="Disordered" evidence="1">
    <location>
        <begin position="239"/>
        <end position="273"/>
    </location>
</feature>
<evidence type="ECO:0000256" key="2">
    <source>
        <dbReference type="SAM" id="Phobius"/>
    </source>
</evidence>
<feature type="region of interest" description="Disordered" evidence="1">
    <location>
        <begin position="186"/>
        <end position="220"/>
    </location>
</feature>
<feature type="compositionally biased region" description="Low complexity" evidence="1">
    <location>
        <begin position="239"/>
        <end position="249"/>
    </location>
</feature>
<feature type="transmembrane region" description="Helical" evidence="2">
    <location>
        <begin position="313"/>
        <end position="336"/>
    </location>
</feature>
<sequence>MTSTFLLHLSSDSIDLERADASGHWRRLGSVSMDSENLTKALAHLRQTAVPGAADALEVLVALPSDQIKLLDLDHSDTSSVALQHALAGQTPYEFHELCVDRLPTPQGQSLAAIAQETLDEADSITKAFGFKAVGYVALPGDSWGNNFCVFQRPGTGTLNRPRPYIAATQEAGATDLTPLAALKEGANSAPQPPIANPTSVASPTPELSAGAADEAAPTPQISAHPTVQADRAPLSPSLGAATAAAPAPQVTETQTVPPETLPAASAKSQASQPLRIAQRFAGIRQLLRPRPRKPKEPNLTTLQAQVGGKPRYLGLILTTLLVLLMFTVAALAATLGREKIYVWLGLSPSQGEMTAGLPADPIGQAIEISLQPLDVPSAPAEPAAVAPQVQDDAVQLQKAEVALKDPEHDAEPAIGLTAQEPPAVRAVTISPATEPTAAPPADIKGLIAARDPNLQNEIAPRVLETPWLMPDPLPDKDNRAPDVAQDQTEGPADATPTPLAEPAILPPVTAALEQTNQTAAAVQPDAASPEEANPLAAFRPMPRPAGLPPPVRPTTLPEGKSLTRSLRPQSRPRTIELAALLPAPVVAKPSEIQAPTATSRKAVARSATRTNVINLRNINLIGITGTNRLRNALVRLPNGQVVKVRIGDRLDGGRVTDISTKSLTYAKSGRSITLDMPRG</sequence>
<dbReference type="Proteomes" id="UP000028680">
    <property type="component" value="Chromosome"/>
</dbReference>
<accession>A0AAN0VI22</accession>
<protein>
    <recommendedName>
        <fullName evidence="5">Translation initiation factor 2</fullName>
    </recommendedName>
</protein>
<evidence type="ECO:0000313" key="4">
    <source>
        <dbReference type="Proteomes" id="UP000028680"/>
    </source>
</evidence>
<organism evidence="3 4">
    <name type="scientific">Planktomarina temperata RCA23</name>
    <dbReference type="NCBI Taxonomy" id="666509"/>
    <lineage>
        <taxon>Bacteria</taxon>
        <taxon>Pseudomonadati</taxon>
        <taxon>Pseudomonadota</taxon>
        <taxon>Alphaproteobacteria</taxon>
        <taxon>Rhodobacterales</taxon>
        <taxon>Paracoccaceae</taxon>
        <taxon>Planktomarina</taxon>
    </lineage>
</organism>
<feature type="compositionally biased region" description="Low complexity" evidence="1">
    <location>
        <begin position="264"/>
        <end position="273"/>
    </location>
</feature>
<keyword evidence="2" id="KW-0472">Membrane</keyword>
<dbReference type="RefSeq" id="WP_044049394.1">
    <property type="nucleotide sequence ID" value="NZ_CP003984.1"/>
</dbReference>